<reference evidence="6 7" key="1">
    <citation type="submission" date="2022-09" db="EMBL/GenBank/DDBJ databases">
        <authorList>
            <person name="Palmer J.M."/>
        </authorList>
    </citation>
    <scope>NUCLEOTIDE SEQUENCE [LARGE SCALE GENOMIC DNA]</scope>
    <source>
        <strain evidence="6 7">DSM 7382</strain>
    </source>
</reference>
<sequence>MNPATMKMTNTVSESKTVTPVHHGASESRTLKVRPRDRILPANQRRASAAYYSVLVIAGSYGVKDAVVVHRQKPSQKIFLKSKGDDGNNASVSSGGGSKWAKHSLTFPSSELPGEKEEQQKLKQKASTAPLRRSRASKFSNRSLKDISTPSASSNVKTDSSASPKSSTASDTTTNTPNITVASEPSMPKVNETKNNTASTEAPKKAKKPRRALRPRKALITLSPNAVEHLRGLLDQPEPQLIRIGVKNRGCSGLTYHLEYVTEGGKFDELIEQDGVKVLIDSKALFSIVGSEMDWLDDKLSSRFIFKNPNSKGTCGCGESFMV</sequence>
<dbReference type="AlphaFoldDB" id="A0AAW0FGH0"/>
<evidence type="ECO:0000256" key="4">
    <source>
        <dbReference type="SAM" id="MobiDB-lite"/>
    </source>
</evidence>
<evidence type="ECO:0000256" key="3">
    <source>
        <dbReference type="ARBA" id="ARBA00071673"/>
    </source>
</evidence>
<dbReference type="InterPro" id="IPR016092">
    <property type="entry name" value="ATAP"/>
</dbReference>
<dbReference type="PROSITE" id="PS01152">
    <property type="entry name" value="HESB"/>
    <property type="match status" value="1"/>
</dbReference>
<accession>A0AAW0FGH0</accession>
<dbReference type="PANTHER" id="PTHR10072">
    <property type="entry name" value="IRON-SULFUR CLUSTER ASSEMBLY PROTEIN"/>
    <property type="match status" value="1"/>
</dbReference>
<feature type="compositionally biased region" description="Low complexity" evidence="4">
    <location>
        <begin position="157"/>
        <end position="174"/>
    </location>
</feature>
<dbReference type="PANTHER" id="PTHR10072:SF41">
    <property type="entry name" value="IRON-SULFUR CLUSTER ASSEMBLY 1 HOMOLOG, MITOCHONDRIAL"/>
    <property type="match status" value="1"/>
</dbReference>
<evidence type="ECO:0000313" key="6">
    <source>
        <dbReference type="EMBL" id="KAK7679342.1"/>
    </source>
</evidence>
<dbReference type="InterPro" id="IPR050322">
    <property type="entry name" value="Fe-S_cluster_asmbl/transfer"/>
</dbReference>
<dbReference type="Gene3D" id="2.60.300.12">
    <property type="entry name" value="HesB-like domain"/>
    <property type="match status" value="1"/>
</dbReference>
<dbReference type="Pfam" id="PF01521">
    <property type="entry name" value="Fe-S_biosyn"/>
    <property type="match status" value="1"/>
</dbReference>
<evidence type="ECO:0000259" key="5">
    <source>
        <dbReference type="Pfam" id="PF01521"/>
    </source>
</evidence>
<comment type="similarity">
    <text evidence="1">Belongs to the HesB/IscA family.</text>
</comment>
<protein>
    <recommendedName>
        <fullName evidence="3">Iron-sulfur assembly protein 1</fullName>
    </recommendedName>
</protein>
<dbReference type="NCBIfam" id="TIGR00049">
    <property type="entry name" value="iron-sulfur cluster assembly accessory protein"/>
    <property type="match status" value="1"/>
</dbReference>
<feature type="region of interest" description="Disordered" evidence="4">
    <location>
        <begin position="79"/>
        <end position="214"/>
    </location>
</feature>
<proteinExistence type="inferred from homology"/>
<dbReference type="GO" id="GO:0051537">
    <property type="term" value="F:2 iron, 2 sulfur cluster binding"/>
    <property type="evidence" value="ECO:0007669"/>
    <property type="project" value="TreeGrafter"/>
</dbReference>
<feature type="domain" description="Core" evidence="5">
    <location>
        <begin position="220"/>
        <end position="319"/>
    </location>
</feature>
<dbReference type="InterPro" id="IPR017870">
    <property type="entry name" value="FeS_cluster_insertion_CS"/>
</dbReference>
<dbReference type="Proteomes" id="UP001385951">
    <property type="component" value="Unassembled WGS sequence"/>
</dbReference>
<name>A0AAW0FGH0_9APHY</name>
<evidence type="ECO:0000256" key="2">
    <source>
        <dbReference type="ARBA" id="ARBA00054873"/>
    </source>
</evidence>
<dbReference type="EMBL" id="JASBNA010000060">
    <property type="protein sequence ID" value="KAK7679342.1"/>
    <property type="molecule type" value="Genomic_DNA"/>
</dbReference>
<feature type="compositionally biased region" description="Polar residues" evidence="4">
    <location>
        <begin position="137"/>
        <end position="156"/>
    </location>
</feature>
<gene>
    <name evidence="6" type="ORF">QCA50_017559</name>
</gene>
<dbReference type="InterPro" id="IPR035903">
    <property type="entry name" value="HesB-like_dom_sf"/>
</dbReference>
<comment type="caution">
    <text evidence="6">The sequence shown here is derived from an EMBL/GenBank/DDBJ whole genome shotgun (WGS) entry which is preliminary data.</text>
</comment>
<dbReference type="FunFam" id="2.60.300.12:FF:000001">
    <property type="entry name" value="Iron-binding protein IscA"/>
    <property type="match status" value="1"/>
</dbReference>
<comment type="function">
    <text evidence="2">Involved in the assembly of mitochondrial and cytoplasmic iron-sulfur proteins. Probably involved in the binding of an intermediate of Fe/S cluster assembly.</text>
</comment>
<dbReference type="InterPro" id="IPR000361">
    <property type="entry name" value="ATAP_core_dom"/>
</dbReference>
<keyword evidence="7" id="KW-1185">Reference proteome</keyword>
<feature type="region of interest" description="Disordered" evidence="4">
    <location>
        <begin position="1"/>
        <end position="30"/>
    </location>
</feature>
<organism evidence="6 7">
    <name type="scientific">Cerrena zonata</name>
    <dbReference type="NCBI Taxonomy" id="2478898"/>
    <lineage>
        <taxon>Eukaryota</taxon>
        <taxon>Fungi</taxon>
        <taxon>Dikarya</taxon>
        <taxon>Basidiomycota</taxon>
        <taxon>Agaricomycotina</taxon>
        <taxon>Agaricomycetes</taxon>
        <taxon>Polyporales</taxon>
        <taxon>Cerrenaceae</taxon>
        <taxon>Cerrena</taxon>
    </lineage>
</organism>
<evidence type="ECO:0000256" key="1">
    <source>
        <dbReference type="ARBA" id="ARBA00006718"/>
    </source>
</evidence>
<dbReference type="GO" id="GO:0016226">
    <property type="term" value="P:iron-sulfur cluster assembly"/>
    <property type="evidence" value="ECO:0007669"/>
    <property type="project" value="InterPro"/>
</dbReference>
<dbReference type="GO" id="GO:0005739">
    <property type="term" value="C:mitochondrion"/>
    <property type="evidence" value="ECO:0007669"/>
    <property type="project" value="TreeGrafter"/>
</dbReference>
<dbReference type="SUPFAM" id="SSF89360">
    <property type="entry name" value="HesB-like domain"/>
    <property type="match status" value="1"/>
</dbReference>
<feature type="compositionally biased region" description="Basic residues" evidence="4">
    <location>
        <begin position="205"/>
        <end position="214"/>
    </location>
</feature>
<evidence type="ECO:0000313" key="7">
    <source>
        <dbReference type="Proteomes" id="UP001385951"/>
    </source>
</evidence>
<feature type="compositionally biased region" description="Polar residues" evidence="4">
    <location>
        <begin position="7"/>
        <end position="18"/>
    </location>
</feature>